<evidence type="ECO:0000256" key="3">
    <source>
        <dbReference type="ARBA" id="ARBA00022692"/>
    </source>
</evidence>
<evidence type="ECO:0000256" key="1">
    <source>
        <dbReference type="ARBA" id="ARBA00004167"/>
    </source>
</evidence>
<dbReference type="WBParaSite" id="EEL_0000329701-mRNA-1">
    <property type="protein sequence ID" value="EEL_0000329701-mRNA-1"/>
    <property type="gene ID" value="EEL_0000329701"/>
</dbReference>
<evidence type="ECO:0000256" key="6">
    <source>
        <dbReference type="ARBA" id="ARBA00022889"/>
    </source>
</evidence>
<dbReference type="Pfam" id="PF00028">
    <property type="entry name" value="Cadherin"/>
    <property type="match status" value="13"/>
</dbReference>
<feature type="domain" description="Cadherin" evidence="14">
    <location>
        <begin position="202"/>
        <end position="299"/>
    </location>
</feature>
<feature type="compositionally biased region" description="Polar residues" evidence="12">
    <location>
        <begin position="2234"/>
        <end position="2244"/>
    </location>
</feature>
<keyword evidence="5 11" id="KW-0106">Calcium</keyword>
<dbReference type="GO" id="GO:0007411">
    <property type="term" value="P:axon guidance"/>
    <property type="evidence" value="ECO:0007669"/>
    <property type="project" value="UniProtKB-ARBA"/>
</dbReference>
<accession>A0A0R3RP85</accession>
<dbReference type="PANTHER" id="PTHR24027:SF438">
    <property type="entry name" value="CADHERIN 23"/>
    <property type="match status" value="1"/>
</dbReference>
<organism evidence="15 16">
    <name type="scientific">Elaeophora elaphi</name>
    <dbReference type="NCBI Taxonomy" id="1147741"/>
    <lineage>
        <taxon>Eukaryota</taxon>
        <taxon>Metazoa</taxon>
        <taxon>Ecdysozoa</taxon>
        <taxon>Nematoda</taxon>
        <taxon>Chromadorea</taxon>
        <taxon>Rhabditida</taxon>
        <taxon>Spirurina</taxon>
        <taxon>Spiruromorpha</taxon>
        <taxon>Filarioidea</taxon>
        <taxon>Onchocercidae</taxon>
        <taxon>Elaeophora</taxon>
    </lineage>
</organism>
<evidence type="ECO:0000256" key="9">
    <source>
        <dbReference type="ARBA" id="ARBA00023157"/>
    </source>
</evidence>
<evidence type="ECO:0000256" key="4">
    <source>
        <dbReference type="ARBA" id="ARBA00022737"/>
    </source>
</evidence>
<dbReference type="InterPro" id="IPR015919">
    <property type="entry name" value="Cadherin-like_sf"/>
</dbReference>
<evidence type="ECO:0000256" key="2">
    <source>
        <dbReference type="ARBA" id="ARBA00022536"/>
    </source>
</evidence>
<proteinExistence type="predicted"/>
<feature type="domain" description="Cadherin" evidence="14">
    <location>
        <begin position="1663"/>
        <end position="1762"/>
    </location>
</feature>
<keyword evidence="3 13" id="KW-0812">Transmembrane</keyword>
<feature type="domain" description="Cadherin" evidence="14">
    <location>
        <begin position="909"/>
        <end position="1012"/>
    </location>
</feature>
<feature type="domain" description="Cadherin" evidence="14">
    <location>
        <begin position="11"/>
        <end position="95"/>
    </location>
</feature>
<feature type="domain" description="Cadherin" evidence="14">
    <location>
        <begin position="1253"/>
        <end position="1360"/>
    </location>
</feature>
<dbReference type="InterPro" id="IPR020894">
    <property type="entry name" value="Cadherin_CS"/>
</dbReference>
<feature type="domain" description="Cadherin" evidence="14">
    <location>
        <begin position="803"/>
        <end position="909"/>
    </location>
</feature>
<dbReference type="GO" id="GO:0005509">
    <property type="term" value="F:calcium ion binding"/>
    <property type="evidence" value="ECO:0007669"/>
    <property type="project" value="UniProtKB-UniRule"/>
</dbReference>
<dbReference type="FunFam" id="2.60.40.60:FF:000039">
    <property type="entry name" value="FAT atypical cadherin 3"/>
    <property type="match status" value="1"/>
</dbReference>
<evidence type="ECO:0000256" key="8">
    <source>
        <dbReference type="ARBA" id="ARBA00023136"/>
    </source>
</evidence>
<dbReference type="PRINTS" id="PR00205">
    <property type="entry name" value="CADHERIN"/>
</dbReference>
<dbReference type="GO" id="GO:0016477">
    <property type="term" value="P:cell migration"/>
    <property type="evidence" value="ECO:0007669"/>
    <property type="project" value="TreeGrafter"/>
</dbReference>
<evidence type="ECO:0000256" key="5">
    <source>
        <dbReference type="ARBA" id="ARBA00022837"/>
    </source>
</evidence>
<feature type="domain" description="Cadherin" evidence="14">
    <location>
        <begin position="405"/>
        <end position="507"/>
    </location>
</feature>
<feature type="domain" description="Cadherin" evidence="14">
    <location>
        <begin position="507"/>
        <end position="615"/>
    </location>
</feature>
<evidence type="ECO:0000256" key="7">
    <source>
        <dbReference type="ARBA" id="ARBA00022989"/>
    </source>
</evidence>
<sequence>MITLQSFQPSVKTVTASHSCGNESSISYSLWKTDSVKEPFRINTQSGRICLDSILDYEQCTIYQLHVYAHHINGRSSRTLLNVHVEDVNDNAPIFYPEQYNVSVRENVEIGSSLTLLLATDADSGIYGQILSFEVRYRFVAEESGAFRLDEKSGRLYVKKKLSKGDYHLRVEAVDGSGLVSEKQAVVHVTVVSSSTLTPQFTHTLYEVSVLEETLPGIAIGEVKAEGSFPINYNVYSGDSDHFFVIDAKNGQISVAQYLDADKWEQLLLNVQARMDGYGANYTQVLIKLTDTNDNAPTFEMGKVESYIYEDHPTHQPFFAVQAYDKDRGKNGEVIYALLKSEPPCPVSIRPLSGELTLVASLDFEATNKYHLVVQARDQGIPPRSSNISVVLNVLDVNDNRPEFKQQMYAVGVPEDVQLMTDILTVQAKDLDSEQNARIAYRLSEENRDFGIHPVIGNIFVKAPLDREMVAEYRLFVVASDLGKPEFLSQATIHIKVLDINDNSPSCPTANSFTLTSEIDAGEIFEKVIATDPDEGLNGSLLYRLHVEDVNFAIHDNGELFVKKKLSEKDYRKESRLSIIVLDRNGDMQARSTICPIRIIAGKMHSKVKFLEPMDRIIKISKKCTSGCLLKVLNATNVVRWEIEMSDISSNFEILNNTLRTSTYFNAATVKDNRTLSLMAFDSNGRRKQITFTIHSSVSELSHLTDKTTVIKISKTTRVGSKLMTLSSERNSETFWHLQNETDAFYLDSITSDLYLTTSIRWAHDKSYLLKVQKWNPPHYHQIEQQNVYIEIESANIHWPQFSDCPRFLTVKENEPTGSVVGRVPAEDAEEGTDGQLSYSIVEGSAGLFSIDPDTAEILLIRSLHWEQASDLSLFLVVEVEDNYREMTKRSHCTVFIDVEDTNDHQPQFLSSLKITINSDFVEGDIIHHIVAVDDDAGDNAKITYALVEGNLDDAFIIDPNIGALALKHRFSGERSIRVRASDNGVPPKYTEENITVRFDSGHRQWRFFPQRKYLISVNSSTTPGTVLFDFFAKRTEWPHMKLFSYFVSENDFLQLSDDGKLILLRAITPGKYDWLVTASGEEGLIDWTFFHLNVIGTNQYPPRISSSSCGNLTIRENIAAKHLTRIYAWDEDGGSDGEIQYKIVGKRLIHYRLIIVTLQMCQNEKDKNFSRLNNTFLLLRLFFELLAGNENSAFFLNSSTGMLSCRELDRERQSLYFLVITAEDQGVPKRADTCTLWITVIDENDNVPVFDDTIPTLIEIDDSRQVGDILGRLSATDQDEGPGGKVIYNLVEDTSGLLDIRADTGEIIFARDYPTSQSEYTIKLRAEDQGVSRVLSSEVDIQLHLIRPKSKLTLKEPQFLSKNYIGFINEGEQRGQFVLQVRSLDRLTEDAPLAYSIVSGNMDAAFDIDDDGRITTAQELDFEIENVYTLKVIGTGSMTNTSETDVHIRVINTNDNVPSFPMLKTRKVSESATYGTLVETVVATDVDADTQLEYSLLSSDDLFEIDPFTGKIFLIQNLDYESKKEHTIHIQVTDGENTSRATMRIIVEDVNDNVPQFEEQFYLINIEKDVEFGSTIAKIRASDPDTGPAGAVRYELIMNNTRDFRIDPESGDLLAVGKLENQSTHYLKVRAFDRGRPIQSSTVVVQINVGIEDHNRKLIKFTETTFNFTIPENTRPYTEFGKVTLMDDFPTNTVLRIQNAEHANVFHISRDGSIFLKYPVDAEFKSEYEFLVEASSPHATHNSSTKVYVKVMDLNDNVPYFTEKINEITISEGMIANEALARYVEGCLTSAYNDYLTNRKIKTDAKLKNVARFAATDTDSGDNGRVSYLILSGNDYGMFNLNSSSGVLYFEKNVDVEEIHLNESLNNLLIAAIDNGTPTRLNWTSVRVRFNSEFLSANAPFFIVSQYETSVFEDLPRGSVVLRSKAVNKLGLSDGDWIYTVTDTNESFTCNKSSGHIILVKDLDFERQTKYEFILKVQDNRNRSATVAVRIRVLGIDEYPPIFTETNYVFQVRIIALTYLMVSATDDDSGIDGVIRYEIQGSAARYLSIDSSTGEIVLSDKLHYRTAINFTSDEFIVIASSSAKQSSHMKVIIQIGDFSPDVFSTTKIMTVTQILIIGSLLLFFVLLLTLIVLVINMRTRSRTKPKKEVYSVKKSNFAMVRDLNLPSPNLEREIQLAPLPSSPCAKFKVLPMGTQMGSHSATYSMPDSGIDPDDMSVTSSVTDYLNQVGVTPNKYFESNQGSSREPLPGYKDDVHSDPEISDLIYAKVDEILSPTSRLNTNADNFDPAPAFRPLNELLLEMKKEQSS</sequence>
<comment type="subcellular location">
    <subcellularLocation>
        <location evidence="1">Membrane</location>
        <topology evidence="1">Single-pass membrane protein</topology>
    </subcellularLocation>
</comment>
<keyword evidence="7 13" id="KW-1133">Transmembrane helix</keyword>
<name>A0A0R3RP85_9BILA</name>
<evidence type="ECO:0000256" key="12">
    <source>
        <dbReference type="SAM" id="MobiDB-lite"/>
    </source>
</evidence>
<evidence type="ECO:0000313" key="15">
    <source>
        <dbReference type="Proteomes" id="UP000050640"/>
    </source>
</evidence>
<reference evidence="16" key="1">
    <citation type="submission" date="2016-04" db="UniProtKB">
        <authorList>
            <consortium name="WormBaseParasite"/>
        </authorList>
    </citation>
    <scope>IDENTIFICATION</scope>
</reference>
<dbReference type="PANTHER" id="PTHR24027">
    <property type="entry name" value="CADHERIN-23"/>
    <property type="match status" value="1"/>
</dbReference>
<dbReference type="CDD" id="cd11304">
    <property type="entry name" value="Cadherin_repeat"/>
    <property type="match status" value="17"/>
</dbReference>
<dbReference type="Gene3D" id="2.60.40.60">
    <property type="entry name" value="Cadherins"/>
    <property type="match status" value="17"/>
</dbReference>
<dbReference type="GO" id="GO:0048513">
    <property type="term" value="P:animal organ development"/>
    <property type="evidence" value="ECO:0007669"/>
    <property type="project" value="UniProtKB-ARBA"/>
</dbReference>
<keyword evidence="8 13" id="KW-0472">Membrane</keyword>
<dbReference type="PROSITE" id="PS50268">
    <property type="entry name" value="CADHERIN_2"/>
    <property type="match status" value="17"/>
</dbReference>
<dbReference type="SUPFAM" id="SSF49313">
    <property type="entry name" value="Cadherin-like"/>
    <property type="match status" value="18"/>
</dbReference>
<keyword evidence="4" id="KW-0677">Repeat</keyword>
<evidence type="ECO:0000256" key="10">
    <source>
        <dbReference type="ARBA" id="ARBA00023180"/>
    </source>
</evidence>
<dbReference type="SMART" id="SM00112">
    <property type="entry name" value="CA"/>
    <property type="match status" value="17"/>
</dbReference>
<keyword evidence="6" id="KW-0130">Cell adhesion</keyword>
<dbReference type="FunFam" id="2.60.40.60:FF:000035">
    <property type="entry name" value="Protocadherin Fat 3"/>
    <property type="match status" value="1"/>
</dbReference>
<feature type="transmembrane region" description="Helical" evidence="13">
    <location>
        <begin position="2115"/>
        <end position="2138"/>
    </location>
</feature>
<keyword evidence="15" id="KW-1185">Reference proteome</keyword>
<feature type="domain" description="Cadherin" evidence="14">
    <location>
        <begin position="1559"/>
        <end position="1667"/>
    </location>
</feature>
<feature type="domain" description="Cadherin" evidence="14">
    <location>
        <begin position="1361"/>
        <end position="1461"/>
    </location>
</feature>
<keyword evidence="9" id="KW-1015">Disulfide bond</keyword>
<evidence type="ECO:0000256" key="13">
    <source>
        <dbReference type="SAM" id="Phobius"/>
    </source>
</evidence>
<protein>
    <submittedName>
        <fullName evidence="16">CA domain-containing protein</fullName>
    </submittedName>
</protein>
<feature type="domain" description="Cadherin" evidence="14">
    <location>
        <begin position="96"/>
        <end position="201"/>
    </location>
</feature>
<dbReference type="InterPro" id="IPR002126">
    <property type="entry name" value="Cadherin-like_dom"/>
</dbReference>
<dbReference type="GO" id="GO:0007163">
    <property type="term" value="P:establishment or maintenance of cell polarity"/>
    <property type="evidence" value="ECO:0007669"/>
    <property type="project" value="UniProtKB-ARBA"/>
</dbReference>
<dbReference type="FunFam" id="2.60.40.60:FF:000116">
    <property type="entry name" value="Dachsous cadherin-related 2"/>
    <property type="match status" value="1"/>
</dbReference>
<feature type="domain" description="Cadherin" evidence="14">
    <location>
        <begin position="300"/>
        <end position="404"/>
    </location>
</feature>
<evidence type="ECO:0000256" key="11">
    <source>
        <dbReference type="PROSITE-ProRule" id="PRU00043"/>
    </source>
</evidence>
<dbReference type="GO" id="GO:0008013">
    <property type="term" value="F:beta-catenin binding"/>
    <property type="evidence" value="ECO:0007669"/>
    <property type="project" value="TreeGrafter"/>
</dbReference>
<dbReference type="InterPro" id="IPR039808">
    <property type="entry name" value="Cadherin"/>
</dbReference>
<feature type="region of interest" description="Disordered" evidence="12">
    <location>
        <begin position="2234"/>
        <end position="2255"/>
    </location>
</feature>
<dbReference type="FunFam" id="2.60.40.60:FF:000020">
    <property type="entry name" value="Dachsous cadherin-related 1b"/>
    <property type="match status" value="1"/>
</dbReference>
<keyword evidence="2" id="KW-0245">EGF-like domain</keyword>
<dbReference type="STRING" id="1147741.A0A0R3RP85"/>
<dbReference type="GO" id="GO:0048589">
    <property type="term" value="P:developmental growth"/>
    <property type="evidence" value="ECO:0007669"/>
    <property type="project" value="UniProtKB-ARBA"/>
</dbReference>
<evidence type="ECO:0000259" key="14">
    <source>
        <dbReference type="PROSITE" id="PS50268"/>
    </source>
</evidence>
<feature type="domain" description="Cadherin" evidence="14">
    <location>
        <begin position="1107"/>
        <end position="1251"/>
    </location>
</feature>
<feature type="domain" description="Cadherin" evidence="14">
    <location>
        <begin position="2016"/>
        <end position="2104"/>
    </location>
</feature>
<dbReference type="PROSITE" id="PS00232">
    <property type="entry name" value="CADHERIN_1"/>
    <property type="match status" value="7"/>
</dbReference>
<feature type="domain" description="Cadherin" evidence="14">
    <location>
        <begin position="1811"/>
        <end position="1903"/>
    </location>
</feature>
<evidence type="ECO:0000313" key="16">
    <source>
        <dbReference type="WBParaSite" id="EEL_0000329701-mRNA-1"/>
    </source>
</evidence>
<dbReference type="GO" id="GO:0045296">
    <property type="term" value="F:cadherin binding"/>
    <property type="evidence" value="ECO:0007669"/>
    <property type="project" value="TreeGrafter"/>
</dbReference>
<dbReference type="GO" id="GO:0016342">
    <property type="term" value="C:catenin complex"/>
    <property type="evidence" value="ECO:0007669"/>
    <property type="project" value="TreeGrafter"/>
</dbReference>
<feature type="domain" description="Cadherin" evidence="14">
    <location>
        <begin position="1461"/>
        <end position="1558"/>
    </location>
</feature>
<dbReference type="GO" id="GO:0001736">
    <property type="term" value="P:establishment of planar polarity"/>
    <property type="evidence" value="ECO:0007669"/>
    <property type="project" value="UniProtKB-ARBA"/>
</dbReference>
<feature type="domain" description="Cadherin" evidence="14">
    <location>
        <begin position="1904"/>
        <end position="2004"/>
    </location>
</feature>
<dbReference type="Proteomes" id="UP000050640">
    <property type="component" value="Unplaced"/>
</dbReference>
<keyword evidence="10" id="KW-0325">Glycoprotein</keyword>
<dbReference type="GO" id="GO:0007156">
    <property type="term" value="P:homophilic cell adhesion via plasma membrane adhesion molecules"/>
    <property type="evidence" value="ECO:0007669"/>
    <property type="project" value="InterPro"/>
</dbReference>